<dbReference type="SMART" id="SM00220">
    <property type="entry name" value="S_TKc"/>
    <property type="match status" value="1"/>
</dbReference>
<dbReference type="InterPro" id="IPR011009">
    <property type="entry name" value="Kinase-like_dom_sf"/>
</dbReference>
<dbReference type="STRING" id="1051891.A0A0C3MGA9"/>
<evidence type="ECO:0000313" key="3">
    <source>
        <dbReference type="Proteomes" id="UP000054248"/>
    </source>
</evidence>
<dbReference type="GO" id="GO:0007165">
    <property type="term" value="P:signal transduction"/>
    <property type="evidence" value="ECO:0007669"/>
    <property type="project" value="TreeGrafter"/>
</dbReference>
<dbReference type="EMBL" id="KN822952">
    <property type="protein sequence ID" value="KIO32747.1"/>
    <property type="molecule type" value="Genomic_DNA"/>
</dbReference>
<dbReference type="PROSITE" id="PS50011">
    <property type="entry name" value="PROTEIN_KINASE_DOM"/>
    <property type="match status" value="1"/>
</dbReference>
<gene>
    <name evidence="2" type="ORF">M407DRAFT_211381</name>
</gene>
<evidence type="ECO:0000313" key="2">
    <source>
        <dbReference type="EMBL" id="KIO32747.1"/>
    </source>
</evidence>
<dbReference type="HOGENOM" id="CLU_000288_7_18_1"/>
<feature type="domain" description="Protein kinase" evidence="1">
    <location>
        <begin position="1"/>
        <end position="233"/>
    </location>
</feature>
<dbReference type="PROSITE" id="PS00108">
    <property type="entry name" value="PROTEIN_KINASE_ST"/>
    <property type="match status" value="1"/>
</dbReference>
<accession>A0A0C3MGA9</accession>
<dbReference type="InterPro" id="IPR008271">
    <property type="entry name" value="Ser/Thr_kinase_AS"/>
</dbReference>
<dbReference type="SUPFAM" id="SSF56112">
    <property type="entry name" value="Protein kinase-like (PK-like)"/>
    <property type="match status" value="1"/>
</dbReference>
<dbReference type="GO" id="GO:0004672">
    <property type="term" value="F:protein kinase activity"/>
    <property type="evidence" value="ECO:0007669"/>
    <property type="project" value="InterPro"/>
</dbReference>
<organism evidence="2 3">
    <name type="scientific">Tulasnella calospora MUT 4182</name>
    <dbReference type="NCBI Taxonomy" id="1051891"/>
    <lineage>
        <taxon>Eukaryota</taxon>
        <taxon>Fungi</taxon>
        <taxon>Dikarya</taxon>
        <taxon>Basidiomycota</taxon>
        <taxon>Agaricomycotina</taxon>
        <taxon>Agaricomycetes</taxon>
        <taxon>Cantharellales</taxon>
        <taxon>Tulasnellaceae</taxon>
        <taxon>Tulasnella</taxon>
    </lineage>
</organism>
<dbReference type="OrthoDB" id="346907at2759"/>
<dbReference type="GO" id="GO:0005737">
    <property type="term" value="C:cytoplasm"/>
    <property type="evidence" value="ECO:0007669"/>
    <property type="project" value="TreeGrafter"/>
</dbReference>
<dbReference type="Proteomes" id="UP000054248">
    <property type="component" value="Unassembled WGS sequence"/>
</dbReference>
<sequence>SRFFQCFANEVELLSGLSHENIIKFIGFVENTEMGVAWIVIPWEDNGNLREFVKLQDWVIPERLSLICDVARGVEYLHTSNPPICHGDLKSLNILVNSEHRAVITDFGSARKLDPNQRREKASGTYITLTGPVFTLRWAAPELLAEDEFSLASDIWAFGWICWEIMTGSIPFDELARDAAIVRRVTRGDLPVIANNEQISQVRALCKMMTRCWEMNPEERPAAKECKDLLNWMV</sequence>
<dbReference type="PANTHER" id="PTHR23257">
    <property type="entry name" value="SERINE-THREONINE PROTEIN KINASE"/>
    <property type="match status" value="1"/>
</dbReference>
<reference evidence="3" key="2">
    <citation type="submission" date="2015-01" db="EMBL/GenBank/DDBJ databases">
        <title>Evolutionary Origins and Diversification of the Mycorrhizal Mutualists.</title>
        <authorList>
            <consortium name="DOE Joint Genome Institute"/>
            <consortium name="Mycorrhizal Genomics Consortium"/>
            <person name="Kohler A."/>
            <person name="Kuo A."/>
            <person name="Nagy L.G."/>
            <person name="Floudas D."/>
            <person name="Copeland A."/>
            <person name="Barry K.W."/>
            <person name="Cichocki N."/>
            <person name="Veneault-Fourrey C."/>
            <person name="LaButti K."/>
            <person name="Lindquist E.A."/>
            <person name="Lipzen A."/>
            <person name="Lundell T."/>
            <person name="Morin E."/>
            <person name="Murat C."/>
            <person name="Riley R."/>
            <person name="Ohm R."/>
            <person name="Sun H."/>
            <person name="Tunlid A."/>
            <person name="Henrissat B."/>
            <person name="Grigoriev I.V."/>
            <person name="Hibbett D.S."/>
            <person name="Martin F."/>
        </authorList>
    </citation>
    <scope>NUCLEOTIDE SEQUENCE [LARGE SCALE GENOMIC DNA]</scope>
    <source>
        <strain evidence="3">MUT 4182</strain>
    </source>
</reference>
<dbReference type="InterPro" id="IPR001245">
    <property type="entry name" value="Ser-Thr/Tyr_kinase_cat_dom"/>
</dbReference>
<keyword evidence="3" id="KW-1185">Reference proteome</keyword>
<name>A0A0C3MGA9_9AGAM</name>
<evidence type="ECO:0000259" key="1">
    <source>
        <dbReference type="PROSITE" id="PS50011"/>
    </source>
</evidence>
<dbReference type="GO" id="GO:0005524">
    <property type="term" value="F:ATP binding"/>
    <property type="evidence" value="ECO:0007669"/>
    <property type="project" value="InterPro"/>
</dbReference>
<dbReference type="Pfam" id="PF07714">
    <property type="entry name" value="PK_Tyr_Ser-Thr"/>
    <property type="match status" value="1"/>
</dbReference>
<dbReference type="PIRSF" id="PIRSF000654">
    <property type="entry name" value="Integrin-linked_kinase"/>
    <property type="match status" value="1"/>
</dbReference>
<protein>
    <recommendedName>
        <fullName evidence="1">Protein kinase domain-containing protein</fullName>
    </recommendedName>
</protein>
<dbReference type="AlphaFoldDB" id="A0A0C3MGA9"/>
<dbReference type="Gene3D" id="1.10.510.10">
    <property type="entry name" value="Transferase(Phosphotransferase) domain 1"/>
    <property type="match status" value="1"/>
</dbReference>
<reference evidence="2 3" key="1">
    <citation type="submission" date="2014-04" db="EMBL/GenBank/DDBJ databases">
        <authorList>
            <consortium name="DOE Joint Genome Institute"/>
            <person name="Kuo A."/>
            <person name="Girlanda M."/>
            <person name="Perotto S."/>
            <person name="Kohler A."/>
            <person name="Nagy L.G."/>
            <person name="Floudas D."/>
            <person name="Copeland A."/>
            <person name="Barry K.W."/>
            <person name="Cichocki N."/>
            <person name="Veneault-Fourrey C."/>
            <person name="LaButti K."/>
            <person name="Lindquist E.A."/>
            <person name="Lipzen A."/>
            <person name="Lundell T."/>
            <person name="Morin E."/>
            <person name="Murat C."/>
            <person name="Sun H."/>
            <person name="Tunlid A."/>
            <person name="Henrissat B."/>
            <person name="Grigoriev I.V."/>
            <person name="Hibbett D.S."/>
            <person name="Martin F."/>
            <person name="Nordberg H.P."/>
            <person name="Cantor M.N."/>
            <person name="Hua S.X."/>
        </authorList>
    </citation>
    <scope>NUCLEOTIDE SEQUENCE [LARGE SCALE GENOMIC DNA]</scope>
    <source>
        <strain evidence="2 3">MUT 4182</strain>
    </source>
</reference>
<dbReference type="InterPro" id="IPR000719">
    <property type="entry name" value="Prot_kinase_dom"/>
</dbReference>
<dbReference type="InterPro" id="IPR050167">
    <property type="entry name" value="Ser_Thr_protein_kinase"/>
</dbReference>
<proteinExistence type="predicted"/>
<feature type="non-terminal residue" evidence="2">
    <location>
        <position position="1"/>
    </location>
</feature>